<dbReference type="AlphaFoldDB" id="W9Y1V5"/>
<evidence type="ECO:0000313" key="2">
    <source>
        <dbReference type="Proteomes" id="UP000019471"/>
    </source>
</evidence>
<dbReference type="RefSeq" id="XP_007739756.1">
    <property type="nucleotide sequence ID" value="XM_007741566.1"/>
</dbReference>
<comment type="caution">
    <text evidence="1">The sequence shown here is derived from an EMBL/GenBank/DDBJ whole genome shotgun (WGS) entry which is preliminary data.</text>
</comment>
<keyword evidence="2" id="KW-1185">Reference proteome</keyword>
<dbReference type="eggNOG" id="ENOG502RPEV">
    <property type="taxonomic scope" value="Eukaryota"/>
</dbReference>
<organism evidence="1 2">
    <name type="scientific">Cladophialophora psammophila CBS 110553</name>
    <dbReference type="NCBI Taxonomy" id="1182543"/>
    <lineage>
        <taxon>Eukaryota</taxon>
        <taxon>Fungi</taxon>
        <taxon>Dikarya</taxon>
        <taxon>Ascomycota</taxon>
        <taxon>Pezizomycotina</taxon>
        <taxon>Eurotiomycetes</taxon>
        <taxon>Chaetothyriomycetidae</taxon>
        <taxon>Chaetothyriales</taxon>
        <taxon>Herpotrichiellaceae</taxon>
        <taxon>Cladophialophora</taxon>
    </lineage>
</organism>
<dbReference type="GeneID" id="19185683"/>
<dbReference type="Proteomes" id="UP000019471">
    <property type="component" value="Unassembled WGS sequence"/>
</dbReference>
<dbReference type="EMBL" id="AMGX01000001">
    <property type="protein sequence ID" value="EXJ76439.1"/>
    <property type="molecule type" value="Genomic_DNA"/>
</dbReference>
<evidence type="ECO:0000313" key="1">
    <source>
        <dbReference type="EMBL" id="EXJ76439.1"/>
    </source>
</evidence>
<dbReference type="OrthoDB" id="2883672at2759"/>
<dbReference type="HOGENOM" id="CLU_2291399_0_0_1"/>
<gene>
    <name evidence="1" type="ORF">A1O5_00947</name>
</gene>
<protein>
    <submittedName>
        <fullName evidence="1">Uncharacterized protein</fullName>
    </submittedName>
</protein>
<name>W9Y1V5_9EURO</name>
<accession>W9Y1V5</accession>
<proteinExistence type="predicted"/>
<sequence length="101" mass="11092">MILPKIHETTKKKGIFVVAKTCTAKQRAVALLRSKETSVSFGLDVGLAAIGKIAPEIGWWTSQKEVWMLHQNISRQAPPSTVHPPASSNSENFGMMVLLYS</sequence>
<reference evidence="1 2" key="1">
    <citation type="submission" date="2013-03" db="EMBL/GenBank/DDBJ databases">
        <title>The Genome Sequence of Cladophialophora psammophila CBS 110553.</title>
        <authorList>
            <consortium name="The Broad Institute Genomics Platform"/>
            <person name="Cuomo C."/>
            <person name="de Hoog S."/>
            <person name="Gorbushina A."/>
            <person name="Walker B."/>
            <person name="Young S.K."/>
            <person name="Zeng Q."/>
            <person name="Gargeya S."/>
            <person name="Fitzgerald M."/>
            <person name="Haas B."/>
            <person name="Abouelleil A."/>
            <person name="Allen A.W."/>
            <person name="Alvarado L."/>
            <person name="Arachchi H.M."/>
            <person name="Berlin A.M."/>
            <person name="Chapman S.B."/>
            <person name="Gainer-Dewar J."/>
            <person name="Goldberg J."/>
            <person name="Griggs A."/>
            <person name="Gujja S."/>
            <person name="Hansen M."/>
            <person name="Howarth C."/>
            <person name="Imamovic A."/>
            <person name="Ireland A."/>
            <person name="Larimer J."/>
            <person name="McCowan C."/>
            <person name="Murphy C."/>
            <person name="Pearson M."/>
            <person name="Poon T.W."/>
            <person name="Priest M."/>
            <person name="Roberts A."/>
            <person name="Saif S."/>
            <person name="Shea T."/>
            <person name="Sisk P."/>
            <person name="Sykes S."/>
            <person name="Wortman J."/>
            <person name="Nusbaum C."/>
            <person name="Birren B."/>
        </authorList>
    </citation>
    <scope>NUCLEOTIDE SEQUENCE [LARGE SCALE GENOMIC DNA]</scope>
    <source>
        <strain evidence="1 2">CBS 110553</strain>
    </source>
</reference>